<gene>
    <name evidence="3" type="ORF">LNINA_LOCUS5402</name>
</gene>
<accession>A0AAV1JB85</accession>
<feature type="signal peptide" evidence="2">
    <location>
        <begin position="1"/>
        <end position="20"/>
    </location>
</feature>
<keyword evidence="2" id="KW-0732">Signal</keyword>
<proteinExistence type="predicted"/>
<feature type="compositionally biased region" description="Pro residues" evidence="1">
    <location>
        <begin position="63"/>
        <end position="72"/>
    </location>
</feature>
<evidence type="ECO:0000313" key="3">
    <source>
        <dbReference type="EMBL" id="CAK1545785.1"/>
    </source>
</evidence>
<name>A0AAV1JB85_9NEOP</name>
<sequence length="72" mass="7364">MRTFLLITIFAFVAVQLCTCSHKKTTADAPATAEAKAASEGAEPRASGANEGPQAAEGKSPDTTPPPPPPRS</sequence>
<feature type="compositionally biased region" description="Low complexity" evidence="1">
    <location>
        <begin position="27"/>
        <end position="41"/>
    </location>
</feature>
<evidence type="ECO:0000313" key="4">
    <source>
        <dbReference type="Proteomes" id="UP001497472"/>
    </source>
</evidence>
<feature type="chain" id="PRO_5043584061" evidence="2">
    <location>
        <begin position="21"/>
        <end position="72"/>
    </location>
</feature>
<organism evidence="3 4">
    <name type="scientific">Leptosia nina</name>
    <dbReference type="NCBI Taxonomy" id="320188"/>
    <lineage>
        <taxon>Eukaryota</taxon>
        <taxon>Metazoa</taxon>
        <taxon>Ecdysozoa</taxon>
        <taxon>Arthropoda</taxon>
        <taxon>Hexapoda</taxon>
        <taxon>Insecta</taxon>
        <taxon>Pterygota</taxon>
        <taxon>Neoptera</taxon>
        <taxon>Endopterygota</taxon>
        <taxon>Lepidoptera</taxon>
        <taxon>Glossata</taxon>
        <taxon>Ditrysia</taxon>
        <taxon>Papilionoidea</taxon>
        <taxon>Pieridae</taxon>
        <taxon>Pierinae</taxon>
        <taxon>Leptosia</taxon>
    </lineage>
</organism>
<evidence type="ECO:0000256" key="2">
    <source>
        <dbReference type="SAM" id="SignalP"/>
    </source>
</evidence>
<dbReference type="EMBL" id="CAVLEF010000007">
    <property type="protein sequence ID" value="CAK1545785.1"/>
    <property type="molecule type" value="Genomic_DNA"/>
</dbReference>
<comment type="caution">
    <text evidence="3">The sequence shown here is derived from an EMBL/GenBank/DDBJ whole genome shotgun (WGS) entry which is preliminary data.</text>
</comment>
<dbReference type="Proteomes" id="UP001497472">
    <property type="component" value="Unassembled WGS sequence"/>
</dbReference>
<evidence type="ECO:0000256" key="1">
    <source>
        <dbReference type="SAM" id="MobiDB-lite"/>
    </source>
</evidence>
<protein>
    <submittedName>
        <fullName evidence="3">Uncharacterized protein</fullName>
    </submittedName>
</protein>
<dbReference type="AlphaFoldDB" id="A0AAV1JB85"/>
<feature type="region of interest" description="Disordered" evidence="1">
    <location>
        <begin position="24"/>
        <end position="72"/>
    </location>
</feature>
<keyword evidence="4" id="KW-1185">Reference proteome</keyword>
<reference evidence="3 4" key="1">
    <citation type="submission" date="2023-11" db="EMBL/GenBank/DDBJ databases">
        <authorList>
            <person name="Okamura Y."/>
        </authorList>
    </citation>
    <scope>NUCLEOTIDE SEQUENCE [LARGE SCALE GENOMIC DNA]</scope>
</reference>